<evidence type="ECO:0000256" key="2">
    <source>
        <dbReference type="ARBA" id="ARBA00022730"/>
    </source>
</evidence>
<evidence type="ECO:0000256" key="4">
    <source>
        <dbReference type="ARBA" id="ARBA00022980"/>
    </source>
</evidence>
<dbReference type="FunFam" id="1.10.1050.10:FF:000001">
    <property type="entry name" value="30S ribosomal protein S4"/>
    <property type="match status" value="1"/>
</dbReference>
<evidence type="ECO:0000313" key="8">
    <source>
        <dbReference type="EMBL" id="SUZ97564.1"/>
    </source>
</evidence>
<dbReference type="SMART" id="SM01390">
    <property type="entry name" value="Ribosomal_S4"/>
    <property type="match status" value="1"/>
</dbReference>
<evidence type="ECO:0000259" key="7">
    <source>
        <dbReference type="SMART" id="SM01390"/>
    </source>
</evidence>
<dbReference type="InterPro" id="IPR001912">
    <property type="entry name" value="Ribosomal_uS4_N"/>
</dbReference>
<dbReference type="AlphaFoldDB" id="A0A381S296"/>
<dbReference type="EMBL" id="UINC01002521">
    <property type="protein sequence ID" value="SUZ97564.1"/>
    <property type="molecule type" value="Genomic_DNA"/>
</dbReference>
<evidence type="ECO:0000256" key="5">
    <source>
        <dbReference type="ARBA" id="ARBA00023274"/>
    </source>
</evidence>
<dbReference type="GO" id="GO:0003735">
    <property type="term" value="F:structural constituent of ribosome"/>
    <property type="evidence" value="ECO:0007669"/>
    <property type="project" value="InterPro"/>
</dbReference>
<evidence type="ECO:0000259" key="6">
    <source>
        <dbReference type="SMART" id="SM00363"/>
    </source>
</evidence>
<organism evidence="8">
    <name type="scientific">marine metagenome</name>
    <dbReference type="NCBI Taxonomy" id="408172"/>
    <lineage>
        <taxon>unclassified sequences</taxon>
        <taxon>metagenomes</taxon>
        <taxon>ecological metagenomes</taxon>
    </lineage>
</organism>
<dbReference type="Gene3D" id="3.10.290.10">
    <property type="entry name" value="RNA-binding S4 domain"/>
    <property type="match status" value="1"/>
</dbReference>
<dbReference type="SUPFAM" id="SSF55174">
    <property type="entry name" value="Alpha-L RNA-binding motif"/>
    <property type="match status" value="1"/>
</dbReference>
<dbReference type="Pfam" id="PF00163">
    <property type="entry name" value="Ribosomal_S4"/>
    <property type="match status" value="1"/>
</dbReference>
<dbReference type="Pfam" id="PF01479">
    <property type="entry name" value="S4"/>
    <property type="match status" value="1"/>
</dbReference>
<keyword evidence="2" id="KW-0699">rRNA-binding</keyword>
<dbReference type="Gene3D" id="1.10.1050.10">
    <property type="entry name" value="Ribosomal Protein S4 Delta 41, Chain A, domain 1"/>
    <property type="match status" value="1"/>
</dbReference>
<dbReference type="GO" id="GO:0006412">
    <property type="term" value="P:translation"/>
    <property type="evidence" value="ECO:0007669"/>
    <property type="project" value="InterPro"/>
</dbReference>
<evidence type="ECO:0000256" key="1">
    <source>
        <dbReference type="ARBA" id="ARBA00007465"/>
    </source>
</evidence>
<dbReference type="PANTHER" id="PTHR11831">
    <property type="entry name" value="30S 40S RIBOSOMAL PROTEIN"/>
    <property type="match status" value="1"/>
</dbReference>
<gene>
    <name evidence="8" type="ORF">METZ01_LOCUS50418</name>
</gene>
<keyword evidence="3" id="KW-0694">RNA-binding</keyword>
<reference evidence="8" key="1">
    <citation type="submission" date="2018-05" db="EMBL/GenBank/DDBJ databases">
        <authorList>
            <person name="Lanie J.A."/>
            <person name="Ng W.-L."/>
            <person name="Kazmierczak K.M."/>
            <person name="Andrzejewski T.M."/>
            <person name="Davidsen T.M."/>
            <person name="Wayne K.J."/>
            <person name="Tettelin H."/>
            <person name="Glass J.I."/>
            <person name="Rusch D."/>
            <person name="Podicherti R."/>
            <person name="Tsui H.-C.T."/>
            <person name="Winkler M.E."/>
        </authorList>
    </citation>
    <scope>NUCLEOTIDE SEQUENCE</scope>
</reference>
<feature type="domain" description="RNA-binding S4" evidence="6">
    <location>
        <begin position="99"/>
        <end position="159"/>
    </location>
</feature>
<keyword evidence="5" id="KW-0687">Ribonucleoprotein</keyword>
<dbReference type="PROSITE" id="PS50889">
    <property type="entry name" value="S4"/>
    <property type="match status" value="1"/>
</dbReference>
<proteinExistence type="inferred from homology"/>
<sequence length="209" mass="24077">MARYTGAVCRLCRREGMKLFLKGERCYMEKCAIEKRNVPPGHHGKGRKAKLMGYGLQLREKQKVKRTYGVLESQFRRYFESADRHRGITGETLLQLLERRFDNVIYRLGLATSRSQARQLVRHGHFFINGRRVNVPSYSVGVGDVLSVRESKAKSKSIQHAMEEVKGRGIPEWLEFDAEQLSGRVASLPTRQQINLPVQEQLIVELYSK</sequence>
<comment type="similarity">
    <text evidence="1">Belongs to the universal ribosomal protein uS4 family.</text>
</comment>
<dbReference type="GO" id="GO:0015935">
    <property type="term" value="C:small ribosomal subunit"/>
    <property type="evidence" value="ECO:0007669"/>
    <property type="project" value="InterPro"/>
</dbReference>
<feature type="domain" description="Small ribosomal subunit protein uS4 N-terminal" evidence="7">
    <location>
        <begin position="3"/>
        <end position="98"/>
    </location>
</feature>
<protein>
    <submittedName>
        <fullName evidence="8">Uncharacterized protein</fullName>
    </submittedName>
</protein>
<dbReference type="SMART" id="SM00363">
    <property type="entry name" value="S4"/>
    <property type="match status" value="1"/>
</dbReference>
<dbReference type="FunFam" id="3.10.290.10:FF:000001">
    <property type="entry name" value="30S ribosomal protein S4"/>
    <property type="match status" value="1"/>
</dbReference>
<dbReference type="HAMAP" id="MF_01306_B">
    <property type="entry name" value="Ribosomal_uS4_B"/>
    <property type="match status" value="1"/>
</dbReference>
<dbReference type="InterPro" id="IPR022801">
    <property type="entry name" value="Ribosomal_uS4"/>
</dbReference>
<name>A0A381S296_9ZZZZ</name>
<evidence type="ECO:0000256" key="3">
    <source>
        <dbReference type="ARBA" id="ARBA00022884"/>
    </source>
</evidence>
<dbReference type="InterPro" id="IPR002942">
    <property type="entry name" value="S4_RNA-bd"/>
</dbReference>
<dbReference type="NCBIfam" id="TIGR01017">
    <property type="entry name" value="rpsD_bact"/>
    <property type="match status" value="1"/>
</dbReference>
<dbReference type="GO" id="GO:0019843">
    <property type="term" value="F:rRNA binding"/>
    <property type="evidence" value="ECO:0007669"/>
    <property type="project" value="UniProtKB-KW"/>
</dbReference>
<dbReference type="CDD" id="cd00165">
    <property type="entry name" value="S4"/>
    <property type="match status" value="1"/>
</dbReference>
<accession>A0A381S296</accession>
<keyword evidence="4" id="KW-0689">Ribosomal protein</keyword>
<dbReference type="PANTHER" id="PTHR11831:SF4">
    <property type="entry name" value="SMALL RIBOSOMAL SUBUNIT PROTEIN US4M"/>
    <property type="match status" value="1"/>
</dbReference>
<dbReference type="InterPro" id="IPR005709">
    <property type="entry name" value="Ribosomal_uS4_bac-type"/>
</dbReference>
<dbReference type="InterPro" id="IPR036986">
    <property type="entry name" value="S4_RNA-bd_sf"/>
</dbReference>
<dbReference type="NCBIfam" id="NF003717">
    <property type="entry name" value="PRK05327.1"/>
    <property type="match status" value="1"/>
</dbReference>
<dbReference type="GO" id="GO:0042274">
    <property type="term" value="P:ribosomal small subunit biogenesis"/>
    <property type="evidence" value="ECO:0007669"/>
    <property type="project" value="TreeGrafter"/>
</dbReference>